<evidence type="ECO:0000259" key="7">
    <source>
        <dbReference type="Pfam" id="PF01850"/>
    </source>
</evidence>
<comment type="function">
    <text evidence="6">Toxic component of a toxin-antitoxin (TA) system. An RNase.</text>
</comment>
<evidence type="ECO:0000256" key="3">
    <source>
        <dbReference type="ARBA" id="ARBA00022723"/>
    </source>
</evidence>
<dbReference type="RefSeq" id="WP_014988433.1">
    <property type="nucleotide sequence ID" value="NC_018681.1"/>
</dbReference>
<feature type="domain" description="PIN" evidence="7">
    <location>
        <begin position="4"/>
        <end position="125"/>
    </location>
</feature>
<evidence type="ECO:0000256" key="2">
    <source>
        <dbReference type="ARBA" id="ARBA00022722"/>
    </source>
</evidence>
<gene>
    <name evidence="6" type="primary">vapC</name>
    <name evidence="8" type="ORF">O3I_038185</name>
</gene>
<dbReference type="Gene3D" id="3.40.50.1010">
    <property type="entry name" value="5'-nuclease"/>
    <property type="match status" value="1"/>
</dbReference>
<keyword evidence="4 6" id="KW-0378">Hydrolase</keyword>
<dbReference type="GO" id="GO:0090729">
    <property type="term" value="F:toxin activity"/>
    <property type="evidence" value="ECO:0007669"/>
    <property type="project" value="UniProtKB-KW"/>
</dbReference>
<proteinExistence type="inferred from homology"/>
<evidence type="ECO:0000256" key="4">
    <source>
        <dbReference type="ARBA" id="ARBA00022801"/>
    </source>
</evidence>
<dbReference type="HAMAP" id="MF_00265">
    <property type="entry name" value="VapC_Nob1"/>
    <property type="match status" value="1"/>
</dbReference>
<comment type="cofactor">
    <cofactor evidence="6">
        <name>Mg(2+)</name>
        <dbReference type="ChEBI" id="CHEBI:18420"/>
    </cofactor>
</comment>
<dbReference type="Pfam" id="PF01850">
    <property type="entry name" value="PIN"/>
    <property type="match status" value="1"/>
</dbReference>
<dbReference type="EMBL" id="CP003876">
    <property type="protein sequence ID" value="AFU05584.1"/>
    <property type="molecule type" value="Genomic_DNA"/>
</dbReference>
<keyword evidence="5 6" id="KW-0460">Magnesium</keyword>
<dbReference type="PANTHER" id="PTHR35901:SF1">
    <property type="entry name" value="EXONUCLEASE VAPC9"/>
    <property type="match status" value="1"/>
</dbReference>
<dbReference type="InterPro" id="IPR022907">
    <property type="entry name" value="VapC_family"/>
</dbReference>
<evidence type="ECO:0000313" key="8">
    <source>
        <dbReference type="EMBL" id="AFU05584.1"/>
    </source>
</evidence>
<dbReference type="GO" id="GO:0000287">
    <property type="term" value="F:magnesium ion binding"/>
    <property type="evidence" value="ECO:0007669"/>
    <property type="project" value="UniProtKB-UniRule"/>
</dbReference>
<comment type="similarity">
    <text evidence="6">Belongs to the PINc/VapC protein family.</text>
</comment>
<dbReference type="SUPFAM" id="SSF88723">
    <property type="entry name" value="PIN domain-like"/>
    <property type="match status" value="1"/>
</dbReference>
<dbReference type="Proteomes" id="UP000006304">
    <property type="component" value="Chromosome"/>
</dbReference>
<organism evidence="8 9">
    <name type="scientific">Nocardia brasiliensis (strain ATCC 700358 / HUJEG-1)</name>
    <dbReference type="NCBI Taxonomy" id="1133849"/>
    <lineage>
        <taxon>Bacteria</taxon>
        <taxon>Bacillati</taxon>
        <taxon>Actinomycetota</taxon>
        <taxon>Actinomycetes</taxon>
        <taxon>Mycobacteriales</taxon>
        <taxon>Nocardiaceae</taxon>
        <taxon>Nocardia</taxon>
    </lineage>
</organism>
<sequence>MIGYLDTSAFVPLLVDEPSTQACRKFWDYADAVVSSRLLYVETAAALAQAHRMGRIDDRQHAASVRLLDQLWPQVEIADVDEPVVFRAAELADQLALRGYDAVHCASAEQLEDTDLVAATGDSRLLAAWKSLGIATFDTNAPAD</sequence>
<dbReference type="CDD" id="cd09874">
    <property type="entry name" value="PIN_MT3492-like"/>
    <property type="match status" value="1"/>
</dbReference>
<dbReference type="STRING" id="1133849.O3I_038185"/>
<accession>K0F790</accession>
<dbReference type="PANTHER" id="PTHR35901">
    <property type="entry name" value="RIBONUCLEASE VAPC3"/>
    <property type="match status" value="1"/>
</dbReference>
<dbReference type="InterPro" id="IPR051619">
    <property type="entry name" value="TypeII_TA_RNase_PINc/VapC"/>
</dbReference>
<dbReference type="KEGG" id="nbr:O3I_038185"/>
<keyword evidence="2 6" id="KW-0540">Nuclease</keyword>
<dbReference type="HOGENOM" id="CLU_119496_1_2_11"/>
<evidence type="ECO:0000256" key="1">
    <source>
        <dbReference type="ARBA" id="ARBA00022649"/>
    </source>
</evidence>
<dbReference type="InterPro" id="IPR029060">
    <property type="entry name" value="PIN-like_dom_sf"/>
</dbReference>
<name>K0F790_NOCB7</name>
<dbReference type="eggNOG" id="COG1848">
    <property type="taxonomic scope" value="Bacteria"/>
</dbReference>
<dbReference type="InterPro" id="IPR002716">
    <property type="entry name" value="PIN_dom"/>
</dbReference>
<feature type="binding site" evidence="6">
    <location>
        <position position="6"/>
    </location>
    <ligand>
        <name>Mg(2+)</name>
        <dbReference type="ChEBI" id="CHEBI:18420"/>
    </ligand>
</feature>
<keyword evidence="1 6" id="KW-1277">Toxin-antitoxin system</keyword>
<dbReference type="GO" id="GO:0004540">
    <property type="term" value="F:RNA nuclease activity"/>
    <property type="evidence" value="ECO:0007669"/>
    <property type="project" value="InterPro"/>
</dbReference>
<feature type="binding site" evidence="6">
    <location>
        <position position="101"/>
    </location>
    <ligand>
        <name>Mg(2+)</name>
        <dbReference type="ChEBI" id="CHEBI:18420"/>
    </ligand>
</feature>
<reference evidence="8 9" key="1">
    <citation type="journal article" date="2012" name="J. Bacteriol.">
        <title>Complete genome sequence of Nocardia brasiliensis HUJEG-1.</title>
        <authorList>
            <person name="Vera-Cabrera L."/>
            <person name="Ortiz-Lopez R."/>
            <person name="Elizondo-Gonzalez R."/>
            <person name="Perez-Maya A.A."/>
            <person name="Ocampo-Candiani J."/>
        </authorList>
    </citation>
    <scope>NUCLEOTIDE SEQUENCE [LARGE SCALE GENOMIC DNA]</scope>
    <source>
        <strain evidence="9">ATCC 700358</strain>
    </source>
</reference>
<keyword evidence="3 6" id="KW-0479">Metal-binding</keyword>
<dbReference type="AlphaFoldDB" id="K0F790"/>
<keyword evidence="6" id="KW-0800">Toxin</keyword>
<evidence type="ECO:0000256" key="6">
    <source>
        <dbReference type="HAMAP-Rule" id="MF_00265"/>
    </source>
</evidence>
<evidence type="ECO:0000256" key="5">
    <source>
        <dbReference type="ARBA" id="ARBA00022842"/>
    </source>
</evidence>
<protein>
    <recommendedName>
        <fullName evidence="6">Ribonuclease VapC</fullName>
        <shortName evidence="6">RNase VapC</shortName>
        <ecNumber evidence="6">3.1.-.-</ecNumber>
    </recommendedName>
    <alternativeName>
        <fullName evidence="6">Toxin VapC</fullName>
    </alternativeName>
</protein>
<dbReference type="GO" id="GO:0016787">
    <property type="term" value="F:hydrolase activity"/>
    <property type="evidence" value="ECO:0007669"/>
    <property type="project" value="UniProtKB-KW"/>
</dbReference>
<keyword evidence="9" id="KW-1185">Reference proteome</keyword>
<dbReference type="EC" id="3.1.-.-" evidence="6"/>
<evidence type="ECO:0000313" key="9">
    <source>
        <dbReference type="Proteomes" id="UP000006304"/>
    </source>
</evidence>